<feature type="transmembrane region" description="Helical" evidence="5">
    <location>
        <begin position="345"/>
        <end position="367"/>
    </location>
</feature>
<feature type="transmembrane region" description="Helical" evidence="5">
    <location>
        <begin position="45"/>
        <end position="63"/>
    </location>
</feature>
<protein>
    <recommendedName>
        <fullName evidence="7">Endoplasmic reticulum protein</fullName>
    </recommendedName>
</protein>
<dbReference type="STRING" id="1296096.A0A1B9I9Y2"/>
<keyword evidence="2 5" id="KW-0812">Transmembrane</keyword>
<evidence type="ECO:0000256" key="1">
    <source>
        <dbReference type="ARBA" id="ARBA00004141"/>
    </source>
</evidence>
<dbReference type="EMBL" id="KI894008">
    <property type="protein sequence ID" value="OCF52339.1"/>
    <property type="molecule type" value="Genomic_DNA"/>
</dbReference>
<dbReference type="PANTHER" id="PTHR31274:SF1">
    <property type="entry name" value="AGL149CP"/>
    <property type="match status" value="1"/>
</dbReference>
<evidence type="ECO:0000313" key="6">
    <source>
        <dbReference type="EMBL" id="OCF52339.1"/>
    </source>
</evidence>
<dbReference type="InterPro" id="IPR040254">
    <property type="entry name" value="Ecm3-like"/>
</dbReference>
<keyword evidence="3 5" id="KW-1133">Transmembrane helix</keyword>
<dbReference type="AlphaFoldDB" id="A0A1B9I9Y2"/>
<feature type="transmembrane region" description="Helical" evidence="5">
    <location>
        <begin position="12"/>
        <end position="33"/>
    </location>
</feature>
<evidence type="ECO:0000256" key="2">
    <source>
        <dbReference type="ARBA" id="ARBA00022692"/>
    </source>
</evidence>
<evidence type="ECO:0008006" key="7">
    <source>
        <dbReference type="Google" id="ProtNLM"/>
    </source>
</evidence>
<reference evidence="6" key="2">
    <citation type="submission" date="2016-07" db="EMBL/GenBank/DDBJ databases">
        <title>Evolution of pathogenesis and genome organization in the Tremellales.</title>
        <authorList>
            <person name="Cuomo C."/>
            <person name="Litvintseva A."/>
            <person name="Heitman J."/>
            <person name="Chen Y."/>
            <person name="Sun S."/>
            <person name="Springer D."/>
            <person name="Dromer F."/>
            <person name="Young S."/>
            <person name="Zeng Q."/>
            <person name="Chapman S."/>
            <person name="Gujja S."/>
            <person name="Saif S."/>
            <person name="Birren B."/>
        </authorList>
    </citation>
    <scope>NUCLEOTIDE SEQUENCE</scope>
    <source>
        <strain evidence="6">CBS 10737</strain>
    </source>
</reference>
<feature type="transmembrane region" description="Helical" evidence="5">
    <location>
        <begin position="246"/>
        <end position="266"/>
    </location>
</feature>
<evidence type="ECO:0000256" key="4">
    <source>
        <dbReference type="ARBA" id="ARBA00023136"/>
    </source>
</evidence>
<dbReference type="GO" id="GO:0055085">
    <property type="term" value="P:transmembrane transport"/>
    <property type="evidence" value="ECO:0007669"/>
    <property type="project" value="InterPro"/>
</dbReference>
<comment type="subcellular location">
    <subcellularLocation>
        <location evidence="1">Membrane</location>
        <topology evidence="1">Multi-pass membrane protein</topology>
    </subcellularLocation>
</comment>
<evidence type="ECO:0000256" key="5">
    <source>
        <dbReference type="SAM" id="Phobius"/>
    </source>
</evidence>
<organism evidence="6">
    <name type="scientific">Kwoniella pini CBS 10737</name>
    <dbReference type="NCBI Taxonomy" id="1296096"/>
    <lineage>
        <taxon>Eukaryota</taxon>
        <taxon>Fungi</taxon>
        <taxon>Dikarya</taxon>
        <taxon>Basidiomycota</taxon>
        <taxon>Agaricomycotina</taxon>
        <taxon>Tremellomycetes</taxon>
        <taxon>Tremellales</taxon>
        <taxon>Cryptococcaceae</taxon>
        <taxon>Kwoniella</taxon>
    </lineage>
</organism>
<proteinExistence type="predicted"/>
<name>A0A1B9I9Y2_9TREE</name>
<dbReference type="Pfam" id="PF03547">
    <property type="entry name" value="Mem_trans"/>
    <property type="match status" value="1"/>
</dbReference>
<accession>A0A1B9I9Y2</accession>
<evidence type="ECO:0000256" key="3">
    <source>
        <dbReference type="ARBA" id="ARBA00022989"/>
    </source>
</evidence>
<feature type="transmembrane region" description="Helical" evidence="5">
    <location>
        <begin position="311"/>
        <end position="333"/>
    </location>
</feature>
<dbReference type="InterPro" id="IPR004776">
    <property type="entry name" value="Mem_transp_PIN-like"/>
</dbReference>
<sequence length="409" mass="44792">MLQSASEILSTTWSAVEASISVILVLIYGFLASKCKLLSKEGEENASKLCVTLFLPALLFSEIGPLSSWENLQQYWIIIVYAIVFQIISWIFGTVGVVAFGMPRWIIPCMVFNNATSLPLLLFSSLGKNGTLSPLTKGDELDGVLDRGQVYLLINALVANLTRFSLGPIMMKRHPLDVPHPWSHSESPHAVKKVKEVLSGGYPEIEPYSDDENAPLLDQAREGGKKGWKILKIVKNCLAGFMNPPMYGGIAAILAGVIPFLHNWLFTKGAWLSPFSDSIEKIGKLYAALQMLVIGAHLRTKNGSRPPIFPLMYLFVIRFAVMPVISISMVYGVRKALGDRILSDPVLDFIMMIAPVGPPALTLAAIVEMSDTDENVETAVAKTIVISYALSPLISFSVTAALHVVQKLY</sequence>
<feature type="transmembrane region" description="Helical" evidence="5">
    <location>
        <begin position="75"/>
        <end position="98"/>
    </location>
</feature>
<dbReference type="OrthoDB" id="191139at2759"/>
<dbReference type="GO" id="GO:0016020">
    <property type="term" value="C:membrane"/>
    <property type="evidence" value="ECO:0007669"/>
    <property type="project" value="UniProtKB-SubCell"/>
</dbReference>
<keyword evidence="4 5" id="KW-0472">Membrane</keyword>
<reference evidence="6" key="1">
    <citation type="submission" date="2013-07" db="EMBL/GenBank/DDBJ databases">
        <title>The Genome Sequence of Cryptococcus pinus CBS10737.</title>
        <authorList>
            <consortium name="The Broad Institute Genome Sequencing Platform"/>
            <person name="Cuomo C."/>
            <person name="Litvintseva A."/>
            <person name="Chen Y."/>
            <person name="Heitman J."/>
            <person name="Sun S."/>
            <person name="Springer D."/>
            <person name="Dromer F."/>
            <person name="Young S.K."/>
            <person name="Zeng Q."/>
            <person name="Gargeya S."/>
            <person name="Fitzgerald M."/>
            <person name="Abouelleil A."/>
            <person name="Alvarado L."/>
            <person name="Berlin A.M."/>
            <person name="Chapman S.B."/>
            <person name="Dewar J."/>
            <person name="Goldberg J."/>
            <person name="Griggs A."/>
            <person name="Gujja S."/>
            <person name="Hansen M."/>
            <person name="Howarth C."/>
            <person name="Imamovic A."/>
            <person name="Larimer J."/>
            <person name="McCowan C."/>
            <person name="Murphy C."/>
            <person name="Pearson M."/>
            <person name="Priest M."/>
            <person name="Roberts A."/>
            <person name="Saif S."/>
            <person name="Shea T."/>
            <person name="Sykes S."/>
            <person name="Wortman J."/>
            <person name="Nusbaum C."/>
            <person name="Birren B."/>
        </authorList>
    </citation>
    <scope>NUCLEOTIDE SEQUENCE [LARGE SCALE GENOMIC DNA]</scope>
    <source>
        <strain evidence="6">CBS 10737</strain>
    </source>
</reference>
<gene>
    <name evidence="6" type="ORF">I206_01628</name>
</gene>
<feature type="transmembrane region" description="Helical" evidence="5">
    <location>
        <begin position="379"/>
        <end position="405"/>
    </location>
</feature>
<dbReference type="PANTHER" id="PTHR31274">
    <property type="entry name" value="PROTEIN ECM3"/>
    <property type="match status" value="1"/>
</dbReference>